<proteinExistence type="predicted"/>
<comment type="subcellular location">
    <subcellularLocation>
        <location evidence="1">Cytoplasm</location>
    </subcellularLocation>
</comment>
<dbReference type="Pfam" id="PF00806">
    <property type="entry name" value="PUF"/>
    <property type="match status" value="5"/>
</dbReference>
<sequence length="355" mass="40215">MPINPNTMACMDFLGIDFPGEFMNLASSNNNIITMAMSEDGSEFLQILLSSRDSRISNLIFTRVFELILELMTHQFGPYLFQKLVESVDENRLLMIMEKLTIPENHIYHASVHKYGSFSVKKLITALKRSPLISYVTNALSNKFEKLMTHPTGRYVIMECLNVLDSRTNDLLYVRAMEGCLELSRHKQGAVSMNACIARIKGPRRDQLLNMICDNVRFLAQDPTGNYVVQCVIGLGNPAIIDQIFNLLEELYVKLSMAKTESHLVEQCLQLSGMNWVISEFIGSDEFVMVVKDRYGNYVVQTALKESKKRDGTLHASPIVKLEEYMGCLQDGHGRNIVTLLKSLQQLIFEVVLLG</sequence>
<keyword evidence="2" id="KW-0963">Cytoplasm</keyword>
<keyword evidence="5" id="KW-0694">RNA-binding</keyword>
<dbReference type="InterPro" id="IPR033133">
    <property type="entry name" value="PUM-HD"/>
</dbReference>
<feature type="repeat" description="Pumilio" evidence="6">
    <location>
        <begin position="210"/>
        <end position="246"/>
    </location>
</feature>
<dbReference type="SUPFAM" id="SSF48371">
    <property type="entry name" value="ARM repeat"/>
    <property type="match status" value="1"/>
</dbReference>
<dbReference type="EMBL" id="JBBPBM010000021">
    <property type="protein sequence ID" value="KAK8548074.1"/>
    <property type="molecule type" value="Genomic_DNA"/>
</dbReference>
<evidence type="ECO:0000256" key="5">
    <source>
        <dbReference type="ARBA" id="ARBA00022884"/>
    </source>
</evidence>
<evidence type="ECO:0000256" key="6">
    <source>
        <dbReference type="PROSITE-ProRule" id="PRU00317"/>
    </source>
</evidence>
<feature type="domain" description="PUM-HD" evidence="7">
    <location>
        <begin position="2"/>
        <end position="345"/>
    </location>
</feature>
<feature type="repeat" description="Pumilio" evidence="6">
    <location>
        <begin position="63"/>
        <end position="98"/>
    </location>
</feature>
<dbReference type="InterPro" id="IPR016024">
    <property type="entry name" value="ARM-type_fold"/>
</dbReference>
<dbReference type="SMART" id="SM00025">
    <property type="entry name" value="Pumilio"/>
    <property type="match status" value="6"/>
</dbReference>
<evidence type="ECO:0000313" key="8">
    <source>
        <dbReference type="EMBL" id="KAK8548074.1"/>
    </source>
</evidence>
<evidence type="ECO:0000256" key="1">
    <source>
        <dbReference type="ARBA" id="ARBA00004496"/>
    </source>
</evidence>
<gene>
    <name evidence="8" type="ORF">V6N12_061000</name>
</gene>
<protein>
    <recommendedName>
        <fullName evidence="7">PUM-HD domain-containing protein</fullName>
    </recommendedName>
</protein>
<organism evidence="8 9">
    <name type="scientific">Hibiscus sabdariffa</name>
    <name type="common">roselle</name>
    <dbReference type="NCBI Taxonomy" id="183260"/>
    <lineage>
        <taxon>Eukaryota</taxon>
        <taxon>Viridiplantae</taxon>
        <taxon>Streptophyta</taxon>
        <taxon>Embryophyta</taxon>
        <taxon>Tracheophyta</taxon>
        <taxon>Spermatophyta</taxon>
        <taxon>Magnoliopsida</taxon>
        <taxon>eudicotyledons</taxon>
        <taxon>Gunneridae</taxon>
        <taxon>Pentapetalae</taxon>
        <taxon>rosids</taxon>
        <taxon>malvids</taxon>
        <taxon>Malvales</taxon>
        <taxon>Malvaceae</taxon>
        <taxon>Malvoideae</taxon>
        <taxon>Hibiscus</taxon>
    </lineage>
</organism>
<dbReference type="PANTHER" id="PTHR12537">
    <property type="entry name" value="RNA BINDING PROTEIN PUMILIO-RELATED"/>
    <property type="match status" value="1"/>
</dbReference>
<reference evidence="8 9" key="1">
    <citation type="journal article" date="2024" name="G3 (Bethesda)">
        <title>Genome assembly of Hibiscus sabdariffa L. provides insights into metabolisms of medicinal natural products.</title>
        <authorList>
            <person name="Kim T."/>
        </authorList>
    </citation>
    <scope>NUCLEOTIDE SEQUENCE [LARGE SCALE GENOMIC DNA]</scope>
    <source>
        <strain evidence="8">TK-2024</strain>
        <tissue evidence="8">Old leaves</tissue>
    </source>
</reference>
<feature type="repeat" description="Pumilio" evidence="6">
    <location>
        <begin position="280"/>
        <end position="321"/>
    </location>
</feature>
<dbReference type="PROSITE" id="PS50303">
    <property type="entry name" value="PUM_HD"/>
    <property type="match status" value="1"/>
</dbReference>
<evidence type="ECO:0000313" key="9">
    <source>
        <dbReference type="Proteomes" id="UP001472677"/>
    </source>
</evidence>
<dbReference type="Gene3D" id="1.25.10.10">
    <property type="entry name" value="Leucine-rich Repeat Variant"/>
    <property type="match status" value="1"/>
</dbReference>
<evidence type="ECO:0000256" key="3">
    <source>
        <dbReference type="ARBA" id="ARBA00022737"/>
    </source>
</evidence>
<keyword evidence="3" id="KW-0677">Repeat</keyword>
<comment type="caution">
    <text evidence="8">The sequence shown here is derived from an EMBL/GenBank/DDBJ whole genome shotgun (WGS) entry which is preliminary data.</text>
</comment>
<keyword evidence="4" id="KW-0810">Translation regulation</keyword>
<accession>A0ABR2DZ66</accession>
<evidence type="ECO:0000256" key="2">
    <source>
        <dbReference type="ARBA" id="ARBA00022490"/>
    </source>
</evidence>
<dbReference type="PANTHER" id="PTHR12537:SF137">
    <property type="entry name" value="PUMILIO HOMOLOG 16-RELATED"/>
    <property type="match status" value="1"/>
</dbReference>
<dbReference type="Proteomes" id="UP001472677">
    <property type="component" value="Unassembled WGS sequence"/>
</dbReference>
<dbReference type="InterPro" id="IPR001313">
    <property type="entry name" value="Pumilio_RNA-bd_rpt"/>
</dbReference>
<evidence type="ECO:0000256" key="4">
    <source>
        <dbReference type="ARBA" id="ARBA00022845"/>
    </source>
</evidence>
<keyword evidence="9" id="KW-1185">Reference proteome</keyword>
<dbReference type="InterPro" id="IPR011989">
    <property type="entry name" value="ARM-like"/>
</dbReference>
<evidence type="ECO:0000259" key="7">
    <source>
        <dbReference type="PROSITE" id="PS50303"/>
    </source>
</evidence>
<dbReference type="PROSITE" id="PS50302">
    <property type="entry name" value="PUM"/>
    <property type="match status" value="3"/>
</dbReference>
<name>A0ABR2DZ66_9ROSI</name>